<keyword evidence="1 2" id="KW-0732">Signal</keyword>
<dbReference type="EMBL" id="JBIBSM010000006">
    <property type="protein sequence ID" value="MFF8277243.1"/>
    <property type="molecule type" value="Genomic_DNA"/>
</dbReference>
<gene>
    <name evidence="3" type="ORF">ACF05T_14210</name>
</gene>
<dbReference type="InterPro" id="IPR028994">
    <property type="entry name" value="Integrin_alpha_N"/>
</dbReference>
<organism evidence="3 4">
    <name type="scientific">Streptomyces lateritius</name>
    <dbReference type="NCBI Taxonomy" id="67313"/>
    <lineage>
        <taxon>Bacteria</taxon>
        <taxon>Bacillati</taxon>
        <taxon>Actinomycetota</taxon>
        <taxon>Actinomycetes</taxon>
        <taxon>Kitasatosporales</taxon>
        <taxon>Streptomycetaceae</taxon>
        <taxon>Streptomyces</taxon>
    </lineage>
</organism>
<accession>A0ABW6YBQ7</accession>
<dbReference type="Proteomes" id="UP001603013">
    <property type="component" value="Unassembled WGS sequence"/>
</dbReference>
<feature type="chain" id="PRO_5047542559" evidence="2">
    <location>
        <begin position="31"/>
        <end position="714"/>
    </location>
</feature>
<evidence type="ECO:0000256" key="1">
    <source>
        <dbReference type="ARBA" id="ARBA00022729"/>
    </source>
</evidence>
<name>A0ABW6YBQ7_9ACTN</name>
<sequence>MLKRGRGTRFAVALISAVLAVGVLPQSASAATVPNGEVVPATITPIAPGTSWVLTSTESGAVPQAHRTAFTQNIAAAEARGIQRVGIADVLGDLNVAARPLCHATNAAGAEGFCWNDAWGDDSKMEFVPQGLTGSGESRHNQQLVGDRRIVVSSWYSGDPHPTYDKEDLMRVTFADVTDPANVRYRHALLVTPTASGFTNLRGHANSVTWYRNHLYVSTAAGLAVFDLTRIWRTDPSAGGVGSSGGTHAAAWHAYALPQVDRYQHLLEAPNDPGWDPDNPRYKPENSPAYSPTNCGSQFGDPPCFAGVSLDDSGAEPALVTTEVGEIPDHEPQTFGTKRSIVRWPLDRTTGLPAAKADHIVRPAGAYQSTVSGAQGVAMHRGRVVVSAACPEFVALETRIASCLYHAWPGEPVRLWTRTGIYAQNVSYWPATDELWTINEAPGDRTVFHTGWPKPEIPLRSLTGTWGDLTGDTVPDLLAVRPDASPSALAGNGNLTLYPGAVNGAGARTSIGTNWNSMRLVSGIGRLDSDTWPDVLAVDDTGVLWLYPGAKGGLGARTQISTGWGSVRAMTGAGDLTGDGQPDLMAVWNDGTAHLYPGKPGGLGTRTQIGTNWNTIRLFSGIGDITADGRPDVLAVDGTGALWLYPGTQAALGARTQISTGWGTVRAMTGAGDLTGDGQPDLMAVWNDGSGHLYPGKAGGLGTHSAVDLGWGTP</sequence>
<proteinExistence type="predicted"/>
<evidence type="ECO:0000256" key="2">
    <source>
        <dbReference type="SAM" id="SignalP"/>
    </source>
</evidence>
<keyword evidence="4" id="KW-1185">Reference proteome</keyword>
<reference evidence="3 4" key="1">
    <citation type="submission" date="2024-10" db="EMBL/GenBank/DDBJ databases">
        <title>The Natural Products Discovery Center: Release of the First 8490 Sequenced Strains for Exploring Actinobacteria Biosynthetic Diversity.</title>
        <authorList>
            <person name="Kalkreuter E."/>
            <person name="Kautsar S.A."/>
            <person name="Yang D."/>
            <person name="Bader C.D."/>
            <person name="Teijaro C.N."/>
            <person name="Fluegel L."/>
            <person name="Davis C.M."/>
            <person name="Simpson J.R."/>
            <person name="Lauterbach L."/>
            <person name="Steele A.D."/>
            <person name="Gui C."/>
            <person name="Meng S."/>
            <person name="Li G."/>
            <person name="Viehrig K."/>
            <person name="Ye F."/>
            <person name="Su P."/>
            <person name="Kiefer A.F."/>
            <person name="Nichols A."/>
            <person name="Cepeda A.J."/>
            <person name="Yan W."/>
            <person name="Fan B."/>
            <person name="Jiang Y."/>
            <person name="Adhikari A."/>
            <person name="Zheng C.-J."/>
            <person name="Schuster L."/>
            <person name="Cowan T.M."/>
            <person name="Smanski M.J."/>
            <person name="Chevrette M.G."/>
            <person name="De Carvalho L.P.S."/>
            <person name="Shen B."/>
        </authorList>
    </citation>
    <scope>NUCLEOTIDE SEQUENCE [LARGE SCALE GENOMIC DNA]</scope>
    <source>
        <strain evidence="3 4">NPDC015755</strain>
    </source>
</reference>
<dbReference type="Pfam" id="PF13517">
    <property type="entry name" value="FG-GAP_3"/>
    <property type="match status" value="2"/>
</dbReference>
<feature type="signal peptide" evidence="2">
    <location>
        <begin position="1"/>
        <end position="30"/>
    </location>
</feature>
<dbReference type="RefSeq" id="WP_391934559.1">
    <property type="nucleotide sequence ID" value="NZ_JBIBSM010000006.1"/>
</dbReference>
<dbReference type="SUPFAM" id="SSF69318">
    <property type="entry name" value="Integrin alpha N-terminal domain"/>
    <property type="match status" value="1"/>
</dbReference>
<protein>
    <submittedName>
        <fullName evidence="3">FG-GAP repeat domain-containing protein</fullName>
    </submittedName>
</protein>
<dbReference type="Gene3D" id="2.130.10.130">
    <property type="entry name" value="Integrin alpha, N-terminal"/>
    <property type="match status" value="1"/>
</dbReference>
<dbReference type="InterPro" id="IPR013517">
    <property type="entry name" value="FG-GAP"/>
</dbReference>
<evidence type="ECO:0000313" key="3">
    <source>
        <dbReference type="EMBL" id="MFF8277243.1"/>
    </source>
</evidence>
<evidence type="ECO:0000313" key="4">
    <source>
        <dbReference type="Proteomes" id="UP001603013"/>
    </source>
</evidence>
<comment type="caution">
    <text evidence="3">The sequence shown here is derived from an EMBL/GenBank/DDBJ whole genome shotgun (WGS) entry which is preliminary data.</text>
</comment>